<dbReference type="EMBL" id="JACHKT010000002">
    <property type="protein sequence ID" value="MBB6001713.1"/>
    <property type="molecule type" value="Genomic_DNA"/>
</dbReference>
<proteinExistence type="predicted"/>
<keyword evidence="1" id="KW-0472">Membrane</keyword>
<evidence type="ECO:0000313" key="3">
    <source>
        <dbReference type="Proteomes" id="UP000524404"/>
    </source>
</evidence>
<name>A0A841EL06_9BACT</name>
<sequence>MKHSKIKFQLSSKELKFQVENLSEASFCFFLIFILSIVCILIPLFIEELNMLNQVFIDEFGQ</sequence>
<keyword evidence="1" id="KW-1133">Transmembrane helix</keyword>
<accession>A0A841EL06</accession>
<comment type="caution">
    <text evidence="2">The sequence shown here is derived from an EMBL/GenBank/DDBJ whole genome shotgun (WGS) entry which is preliminary data.</text>
</comment>
<keyword evidence="3" id="KW-1185">Reference proteome</keyword>
<keyword evidence="1" id="KW-0812">Transmembrane</keyword>
<dbReference type="AlphaFoldDB" id="A0A841EL06"/>
<evidence type="ECO:0000313" key="2">
    <source>
        <dbReference type="EMBL" id="MBB6001713.1"/>
    </source>
</evidence>
<protein>
    <submittedName>
        <fullName evidence="2">Uncharacterized protein</fullName>
    </submittedName>
</protein>
<dbReference type="Proteomes" id="UP000524404">
    <property type="component" value="Unassembled WGS sequence"/>
</dbReference>
<feature type="transmembrane region" description="Helical" evidence="1">
    <location>
        <begin position="21"/>
        <end position="46"/>
    </location>
</feature>
<evidence type="ECO:0000256" key="1">
    <source>
        <dbReference type="SAM" id="Phobius"/>
    </source>
</evidence>
<gene>
    <name evidence="2" type="ORF">HNP25_000353</name>
</gene>
<organism evidence="2 3">
    <name type="scientific">Arcicella rosea</name>
    <dbReference type="NCBI Taxonomy" id="502909"/>
    <lineage>
        <taxon>Bacteria</taxon>
        <taxon>Pseudomonadati</taxon>
        <taxon>Bacteroidota</taxon>
        <taxon>Cytophagia</taxon>
        <taxon>Cytophagales</taxon>
        <taxon>Flectobacillaceae</taxon>
        <taxon>Arcicella</taxon>
    </lineage>
</organism>
<reference evidence="2 3" key="1">
    <citation type="submission" date="2020-08" db="EMBL/GenBank/DDBJ databases">
        <title>Functional genomics of gut bacteria from endangered species of beetles.</title>
        <authorList>
            <person name="Carlos-Shanley C."/>
        </authorList>
    </citation>
    <scope>NUCLEOTIDE SEQUENCE [LARGE SCALE GENOMIC DNA]</scope>
    <source>
        <strain evidence="2 3">S00070</strain>
    </source>
</reference>